<dbReference type="OrthoDB" id="7692606at2759"/>
<dbReference type="AlphaFoldDB" id="A0A7M7Q3N0"/>
<evidence type="ECO:0000313" key="1">
    <source>
        <dbReference type="EnsemblMetazoa" id="XP_031781355"/>
    </source>
</evidence>
<dbReference type="GeneID" id="116416569"/>
<dbReference type="EnsemblMetazoa" id="XM_031925495">
    <property type="protein sequence ID" value="XP_031781355"/>
    <property type="gene ID" value="LOC116416569"/>
</dbReference>
<name>A0A7M7Q3N0_NASVI</name>
<evidence type="ECO:0000313" key="2">
    <source>
        <dbReference type="Proteomes" id="UP000002358"/>
    </source>
</evidence>
<keyword evidence="2" id="KW-1185">Reference proteome</keyword>
<protein>
    <submittedName>
        <fullName evidence="1">Uncharacterized protein</fullName>
    </submittedName>
</protein>
<organism evidence="1 2">
    <name type="scientific">Nasonia vitripennis</name>
    <name type="common">Parasitic wasp</name>
    <dbReference type="NCBI Taxonomy" id="7425"/>
    <lineage>
        <taxon>Eukaryota</taxon>
        <taxon>Metazoa</taxon>
        <taxon>Ecdysozoa</taxon>
        <taxon>Arthropoda</taxon>
        <taxon>Hexapoda</taxon>
        <taxon>Insecta</taxon>
        <taxon>Pterygota</taxon>
        <taxon>Neoptera</taxon>
        <taxon>Endopterygota</taxon>
        <taxon>Hymenoptera</taxon>
        <taxon>Apocrita</taxon>
        <taxon>Proctotrupomorpha</taxon>
        <taxon>Chalcidoidea</taxon>
        <taxon>Pteromalidae</taxon>
        <taxon>Pteromalinae</taxon>
        <taxon>Nasonia</taxon>
    </lineage>
</organism>
<dbReference type="KEGG" id="nvi:116416569"/>
<dbReference type="RefSeq" id="XP_031781355.1">
    <property type="nucleotide sequence ID" value="XM_031925495.1"/>
</dbReference>
<dbReference type="InParanoid" id="A0A7M7Q3N0"/>
<accession>A0A7M7Q3N0</accession>
<reference evidence="1" key="1">
    <citation type="submission" date="2021-01" db="UniProtKB">
        <authorList>
            <consortium name="EnsemblMetazoa"/>
        </authorList>
    </citation>
    <scope>IDENTIFICATION</scope>
</reference>
<sequence>MQLADVSGVRSLESGVMKRPAVEQADQFDAEFEVEAKVVIEQENPEGGSRITRERFEILANEICSIFIHEHPSVYFTASVKQGEQILVTSGKLWNHYNYSKSVLRKANLLKNLKRNGPANLLDAEKLEQINESDNINWLSKHLEPWEEVHRKWTESYAERRSLLVEANLSVYEYIDKFACLKVQRAYELFHIDFKLMYPDKQQITIEQWTKIKPVLIENLASCGVKGLDKSVLINILKTRE</sequence>
<dbReference type="Proteomes" id="UP000002358">
    <property type="component" value="Unassembled WGS sequence"/>
</dbReference>
<proteinExistence type="predicted"/>